<reference evidence="2" key="2">
    <citation type="submission" date="2019-06" db="EMBL/GenBank/DDBJ databases">
        <title>Genomics analysis of Aphanomyces spp. identifies a new class of oomycete effector associated with host adaptation.</title>
        <authorList>
            <person name="Gaulin E."/>
        </authorList>
    </citation>
    <scope>NUCLEOTIDE SEQUENCE</scope>
    <source>
        <strain evidence="2">CBS 578.67</strain>
    </source>
</reference>
<proteinExistence type="predicted"/>
<accession>A0A485L8T3</accession>
<dbReference type="InterPro" id="IPR029058">
    <property type="entry name" value="AB_hydrolase_fold"/>
</dbReference>
<protein>
    <submittedName>
        <fullName evidence="3">Aste57867_17515 protein</fullName>
    </submittedName>
</protein>
<evidence type="ECO:0000313" key="4">
    <source>
        <dbReference type="Proteomes" id="UP000332933"/>
    </source>
</evidence>
<name>A0A485L8T3_9STRA</name>
<dbReference type="Proteomes" id="UP000332933">
    <property type="component" value="Unassembled WGS sequence"/>
</dbReference>
<feature type="region of interest" description="Disordered" evidence="1">
    <location>
        <begin position="624"/>
        <end position="689"/>
    </location>
</feature>
<dbReference type="SUPFAM" id="SSF53474">
    <property type="entry name" value="alpha/beta-Hydrolases"/>
    <property type="match status" value="1"/>
</dbReference>
<reference evidence="3 4" key="1">
    <citation type="submission" date="2019-03" db="EMBL/GenBank/DDBJ databases">
        <authorList>
            <person name="Gaulin E."/>
            <person name="Dumas B."/>
        </authorList>
    </citation>
    <scope>NUCLEOTIDE SEQUENCE [LARGE SCALE GENOMIC DNA]</scope>
    <source>
        <strain evidence="3">CBS 568.67</strain>
    </source>
</reference>
<evidence type="ECO:0000313" key="2">
    <source>
        <dbReference type="EMBL" id="KAF0691215.1"/>
    </source>
</evidence>
<evidence type="ECO:0000313" key="3">
    <source>
        <dbReference type="EMBL" id="VFT94268.1"/>
    </source>
</evidence>
<dbReference type="OrthoDB" id="425534at2759"/>
<keyword evidence="4" id="KW-1185">Reference proteome</keyword>
<evidence type="ECO:0000256" key="1">
    <source>
        <dbReference type="SAM" id="MobiDB-lite"/>
    </source>
</evidence>
<organism evidence="3 4">
    <name type="scientific">Aphanomyces stellatus</name>
    <dbReference type="NCBI Taxonomy" id="120398"/>
    <lineage>
        <taxon>Eukaryota</taxon>
        <taxon>Sar</taxon>
        <taxon>Stramenopiles</taxon>
        <taxon>Oomycota</taxon>
        <taxon>Saprolegniomycetes</taxon>
        <taxon>Saprolegniales</taxon>
        <taxon>Verrucalvaceae</taxon>
        <taxon>Aphanomyces</taxon>
    </lineage>
</organism>
<sequence>MSRDWSVRPSVASSIFALSFCNMRPLGLFLPLLVLAQDEPAAVVVDDDLASLDVEPPADNVNAAIVPTLPFAKTWYKCDLNTTVFNESKPITDEAATLAAIETRMRRHWLQGDELPDDESWLEVDLVMPTTAECAKLTAPLCYQGICASNQTIELFVKRIPATRKSNQAASKGIFIMDGGPGAASCDMEDLQQRTWKAMRGEVDVYVHDPRGTGRSEKLKCVSDKTADLPACLARLNKVYGNKNAAGFSLTSAATDLVAMTKSINPKAEWYLYGVSYGTLLAARTMHVGDAFKGYIFDSVTPERWEDAETSFNDVALRYLKACEDDKFCRGHVKTPLAPQVKGVYSLYDKTATDGVQKCRDWLRVQMSLRKEEPTSFGLKKLFAFFIRSQSKQRLFPPLLLRLARCNDADFAIFKGTFTKFLDSEELEDNILFPYDSRQLNQLIEASEIMQAADYNQSIADFRAELIDLPEYDALIPFCYYHNSSFPECKSLNLLSVQPFAYKKDRFFDTFATIPARASVLILNGVYDPITPDGWALAQFEGLDGDDAQKAFYNLDQVGHSVVDSPCGFDLYKQYLRHGGALAKIDPKCIKSIPKLPFTIPATLSQAVFGVDDIYASLSDSTTTIAPTTTQTPPTTATPTTTTTILPTTTTTKNPTTTVVATTTGTPPTTASPTTTHVVSTTNLPTKKP</sequence>
<dbReference type="AlphaFoldDB" id="A0A485L8T3"/>
<dbReference type="EMBL" id="CAADRA010006199">
    <property type="protein sequence ID" value="VFT94268.1"/>
    <property type="molecule type" value="Genomic_DNA"/>
</dbReference>
<gene>
    <name evidence="3" type="primary">Aste57867_17515</name>
    <name evidence="2" type="ORF">As57867_017455</name>
    <name evidence="3" type="ORF">ASTE57867_17515</name>
</gene>
<dbReference type="EMBL" id="VJMH01006178">
    <property type="protein sequence ID" value="KAF0691215.1"/>
    <property type="molecule type" value="Genomic_DNA"/>
</dbReference>
<dbReference type="Gene3D" id="3.40.50.1820">
    <property type="entry name" value="alpha/beta hydrolase"/>
    <property type="match status" value="1"/>
</dbReference>